<keyword evidence="1" id="KW-1133">Transmembrane helix</keyword>
<name>A0ABZ3ECJ9_9STAP</name>
<keyword evidence="1" id="KW-0812">Transmembrane</keyword>
<dbReference type="EMBL" id="CP128355">
    <property type="protein sequence ID" value="XAF70166.1"/>
    <property type="molecule type" value="Genomic_DNA"/>
</dbReference>
<dbReference type="RefSeq" id="WP_251520662.1">
    <property type="nucleotide sequence ID" value="NZ_CP128355.1"/>
</dbReference>
<keyword evidence="1" id="KW-0472">Membrane</keyword>
<accession>A0ABZ3ECJ9</accession>
<sequence>MKKLKCEASLCLDALLSFALIMTICTIFIPMLKQQNMTTLNKLNDIEMKRRLITIIQNSSKNQLKSGISTDEYKIKLDAKKLCIAKKGTKDEKCYTKN</sequence>
<protein>
    <recommendedName>
        <fullName evidence="4">Competence protein ComGE</fullName>
    </recommendedName>
</protein>
<evidence type="ECO:0008006" key="4">
    <source>
        <dbReference type="Google" id="ProtNLM"/>
    </source>
</evidence>
<gene>
    <name evidence="2" type="ORF">QQM35_08830</name>
</gene>
<evidence type="ECO:0000256" key="1">
    <source>
        <dbReference type="SAM" id="Phobius"/>
    </source>
</evidence>
<evidence type="ECO:0000313" key="3">
    <source>
        <dbReference type="Proteomes" id="UP001436297"/>
    </source>
</evidence>
<reference evidence="2 3" key="1">
    <citation type="journal article" date="2024" name="Pathogens">
        <title>Staphylococcus hsinchuensis sp. nov., Isolated from Soymilk.</title>
        <authorList>
            <person name="Wang Y.T."/>
            <person name="Lin Y.C."/>
            <person name="Hsieh Y.H."/>
            <person name="Lin Y.T."/>
            <person name="Hamada M."/>
            <person name="Chen C.C."/>
            <person name="Liou J.S."/>
            <person name="Lee A.Y."/>
            <person name="Zhang W.L."/>
            <person name="Chen Y.T."/>
            <person name="Huang C.H."/>
        </authorList>
    </citation>
    <scope>NUCLEOTIDE SEQUENCE [LARGE SCALE GENOMIC DNA]</scope>
    <source>
        <strain evidence="2 3">H164</strain>
    </source>
</reference>
<dbReference type="Proteomes" id="UP001436297">
    <property type="component" value="Chromosome"/>
</dbReference>
<proteinExistence type="predicted"/>
<organism evidence="2 3">
    <name type="scientific">Staphylococcus hsinchuensis</name>
    <dbReference type="NCBI Taxonomy" id="3051183"/>
    <lineage>
        <taxon>Bacteria</taxon>
        <taxon>Bacillati</taxon>
        <taxon>Bacillota</taxon>
        <taxon>Bacilli</taxon>
        <taxon>Bacillales</taxon>
        <taxon>Staphylococcaceae</taxon>
        <taxon>Staphylococcus</taxon>
    </lineage>
</organism>
<feature type="transmembrane region" description="Helical" evidence="1">
    <location>
        <begin position="12"/>
        <end position="32"/>
    </location>
</feature>
<evidence type="ECO:0000313" key="2">
    <source>
        <dbReference type="EMBL" id="XAF70166.1"/>
    </source>
</evidence>
<keyword evidence="3" id="KW-1185">Reference proteome</keyword>